<accession>A0A9W4UFT1</accession>
<evidence type="ECO:0000256" key="3">
    <source>
        <dbReference type="ARBA" id="ARBA00022989"/>
    </source>
</evidence>
<evidence type="ECO:0000256" key="2">
    <source>
        <dbReference type="ARBA" id="ARBA00022692"/>
    </source>
</evidence>
<comment type="similarity">
    <text evidence="5">Belongs to the SAT4 family.</text>
</comment>
<dbReference type="PANTHER" id="PTHR33048">
    <property type="entry name" value="PTH11-LIKE INTEGRAL MEMBRANE PROTEIN (AFU_ORTHOLOGUE AFUA_5G11245)"/>
    <property type="match status" value="1"/>
</dbReference>
<keyword evidence="4 6" id="KW-0472">Membrane</keyword>
<proteinExistence type="inferred from homology"/>
<feature type="transmembrane region" description="Helical" evidence="6">
    <location>
        <begin position="40"/>
        <end position="61"/>
    </location>
</feature>
<evidence type="ECO:0000256" key="4">
    <source>
        <dbReference type="ARBA" id="ARBA00023136"/>
    </source>
</evidence>
<evidence type="ECO:0000256" key="1">
    <source>
        <dbReference type="ARBA" id="ARBA00004141"/>
    </source>
</evidence>
<feature type="transmembrane region" description="Helical" evidence="6">
    <location>
        <begin position="198"/>
        <end position="218"/>
    </location>
</feature>
<feature type="transmembrane region" description="Helical" evidence="6">
    <location>
        <begin position="117"/>
        <end position="139"/>
    </location>
</feature>
<feature type="domain" description="Rhodopsin" evidence="7">
    <location>
        <begin position="24"/>
        <end position="268"/>
    </location>
</feature>
<dbReference type="PANTHER" id="PTHR33048:SF96">
    <property type="entry name" value="INTEGRAL MEMBRANE PROTEIN"/>
    <property type="match status" value="1"/>
</dbReference>
<protein>
    <recommendedName>
        <fullName evidence="7">Rhodopsin domain-containing protein</fullName>
    </recommendedName>
</protein>
<evidence type="ECO:0000256" key="6">
    <source>
        <dbReference type="SAM" id="Phobius"/>
    </source>
</evidence>
<dbReference type="GO" id="GO:0016020">
    <property type="term" value="C:membrane"/>
    <property type="evidence" value="ECO:0007669"/>
    <property type="project" value="UniProtKB-SubCell"/>
</dbReference>
<dbReference type="AlphaFoldDB" id="A0A9W4UFT1"/>
<dbReference type="InterPro" id="IPR052337">
    <property type="entry name" value="SAT4-like"/>
</dbReference>
<sequence length="338" mass="37246">MWAREILKAIIIAFLTLDSISVGLRVYVRAWLSKSFGYDDWALILAYGGFVALCITTSISLRAGYGSQDLNSDLEVTAVKFFIISTLEYVLIVFVAKISVALVLFRLARHNNTAIRLIIQISMFCMTLWTIATSIIVGLQCQPLRYAWGEGTGICLSPKLLANTGFAVSAMDIFSSFLYASLPIFLLRGIQLSLQAKISVVVLLGMGIVSSVATIMRLKYLVDVANLQSSVGHEAMEAYLTTFVYSIAELGLTILTASLTALRPLLKKISWGRTIHPISRHISGIFSRKLDLRRILDPSIKLEDSTHDTSTSVSRECVVPRPGGVYKKTEYAVTFTNA</sequence>
<reference evidence="8" key="1">
    <citation type="submission" date="2023-01" db="EMBL/GenBank/DDBJ databases">
        <authorList>
            <person name="Van Ghelder C."/>
            <person name="Rancurel C."/>
        </authorList>
    </citation>
    <scope>NUCLEOTIDE SEQUENCE</scope>
    <source>
        <strain evidence="8">CNCM I-4278</strain>
    </source>
</reference>
<dbReference type="EMBL" id="CAOQHR010000005">
    <property type="protein sequence ID" value="CAI6334544.1"/>
    <property type="molecule type" value="Genomic_DNA"/>
</dbReference>
<organism evidence="8 9">
    <name type="scientific">Periconia digitata</name>
    <dbReference type="NCBI Taxonomy" id="1303443"/>
    <lineage>
        <taxon>Eukaryota</taxon>
        <taxon>Fungi</taxon>
        <taxon>Dikarya</taxon>
        <taxon>Ascomycota</taxon>
        <taxon>Pezizomycotina</taxon>
        <taxon>Dothideomycetes</taxon>
        <taxon>Pleosporomycetidae</taxon>
        <taxon>Pleosporales</taxon>
        <taxon>Massarineae</taxon>
        <taxon>Periconiaceae</taxon>
        <taxon>Periconia</taxon>
    </lineage>
</organism>
<evidence type="ECO:0000313" key="8">
    <source>
        <dbReference type="EMBL" id="CAI6334544.1"/>
    </source>
</evidence>
<keyword evidence="3 6" id="KW-1133">Transmembrane helix</keyword>
<dbReference type="Pfam" id="PF20684">
    <property type="entry name" value="Fung_rhodopsin"/>
    <property type="match status" value="1"/>
</dbReference>
<keyword evidence="9" id="KW-1185">Reference proteome</keyword>
<comment type="caution">
    <text evidence="8">The sequence shown here is derived from an EMBL/GenBank/DDBJ whole genome shotgun (WGS) entry which is preliminary data.</text>
</comment>
<evidence type="ECO:0000259" key="7">
    <source>
        <dbReference type="Pfam" id="PF20684"/>
    </source>
</evidence>
<keyword evidence="2 6" id="KW-0812">Transmembrane</keyword>
<gene>
    <name evidence="8" type="ORF">PDIGIT_LOCUS7605</name>
</gene>
<name>A0A9W4UFT1_9PLEO</name>
<dbReference type="OrthoDB" id="3897607at2759"/>
<feature type="transmembrane region" description="Helical" evidence="6">
    <location>
        <begin position="166"/>
        <end position="186"/>
    </location>
</feature>
<feature type="transmembrane region" description="Helical" evidence="6">
    <location>
        <begin position="81"/>
        <end position="105"/>
    </location>
</feature>
<feature type="transmembrane region" description="Helical" evidence="6">
    <location>
        <begin position="238"/>
        <end position="262"/>
    </location>
</feature>
<evidence type="ECO:0000256" key="5">
    <source>
        <dbReference type="ARBA" id="ARBA00038359"/>
    </source>
</evidence>
<comment type="subcellular location">
    <subcellularLocation>
        <location evidence="1">Membrane</location>
        <topology evidence="1">Multi-pass membrane protein</topology>
    </subcellularLocation>
</comment>
<feature type="transmembrane region" description="Helical" evidence="6">
    <location>
        <begin position="6"/>
        <end position="28"/>
    </location>
</feature>
<dbReference type="Proteomes" id="UP001152607">
    <property type="component" value="Unassembled WGS sequence"/>
</dbReference>
<dbReference type="InterPro" id="IPR049326">
    <property type="entry name" value="Rhodopsin_dom_fungi"/>
</dbReference>
<evidence type="ECO:0000313" key="9">
    <source>
        <dbReference type="Proteomes" id="UP001152607"/>
    </source>
</evidence>